<comment type="caution">
    <text evidence="2">The sequence shown here is derived from an EMBL/GenBank/DDBJ whole genome shotgun (WGS) entry which is preliminary data.</text>
</comment>
<name>A0A3M6WXG4_HORWE</name>
<dbReference type="AlphaFoldDB" id="A0A3M6WXG4"/>
<dbReference type="EMBL" id="QWIJ01000388">
    <property type="protein sequence ID" value="RMX82938.1"/>
    <property type="molecule type" value="Genomic_DNA"/>
</dbReference>
<evidence type="ECO:0000256" key="1">
    <source>
        <dbReference type="SAM" id="MobiDB-lite"/>
    </source>
</evidence>
<evidence type="ECO:0000313" key="3">
    <source>
        <dbReference type="Proteomes" id="UP000281245"/>
    </source>
</evidence>
<evidence type="ECO:0000313" key="2">
    <source>
        <dbReference type="EMBL" id="RMX82938.1"/>
    </source>
</evidence>
<dbReference type="Proteomes" id="UP000281245">
    <property type="component" value="Unassembled WGS sequence"/>
</dbReference>
<dbReference type="OrthoDB" id="3927927at2759"/>
<sequence length="254" mass="28000">MSRALLTGASPLIHHHHVKAFLPTATPLHHYTTTSPPPTAPKQPQQPPPVLLRPHQVLTYRYEPHPHPINCTTLPPTKDYLADPAHPHHLKAKQKSQAFNPQILNWRVHCPVAASGKKVIRDWCSRRARTAFQETLQQQLRLNLDGSPQHQEGRGDGKSSPPPSFQSAEKSDRGASRQGLKGALLVLLKADTALTASREEVKRAVEWVVESVRREDRTRGLGGKVRKKGDAGRGEKRLGKGMGKGIRSEGGRGA</sequence>
<reference evidence="2 3" key="1">
    <citation type="journal article" date="2018" name="BMC Genomics">
        <title>Genomic evidence for intraspecific hybridization in a clonal and extremely halotolerant yeast.</title>
        <authorList>
            <person name="Gostincar C."/>
            <person name="Stajich J.E."/>
            <person name="Zupancic J."/>
            <person name="Zalar P."/>
            <person name="Gunde-Cimerman N."/>
        </authorList>
    </citation>
    <scope>NUCLEOTIDE SEQUENCE [LARGE SCALE GENOMIC DNA]</scope>
    <source>
        <strain evidence="2 3">EXF-6656</strain>
    </source>
</reference>
<gene>
    <name evidence="2" type="ORF">D0869_05674</name>
</gene>
<proteinExistence type="predicted"/>
<feature type="region of interest" description="Disordered" evidence="1">
    <location>
        <begin position="146"/>
        <end position="177"/>
    </location>
</feature>
<feature type="region of interest" description="Disordered" evidence="1">
    <location>
        <begin position="216"/>
        <end position="254"/>
    </location>
</feature>
<organism evidence="2 3">
    <name type="scientific">Hortaea werneckii</name>
    <name type="common">Black yeast</name>
    <name type="synonym">Cladosporium werneckii</name>
    <dbReference type="NCBI Taxonomy" id="91943"/>
    <lineage>
        <taxon>Eukaryota</taxon>
        <taxon>Fungi</taxon>
        <taxon>Dikarya</taxon>
        <taxon>Ascomycota</taxon>
        <taxon>Pezizomycotina</taxon>
        <taxon>Dothideomycetes</taxon>
        <taxon>Dothideomycetidae</taxon>
        <taxon>Mycosphaerellales</taxon>
        <taxon>Teratosphaeriaceae</taxon>
        <taxon>Hortaea</taxon>
    </lineage>
</organism>
<feature type="region of interest" description="Disordered" evidence="1">
    <location>
        <begin position="27"/>
        <end position="50"/>
    </location>
</feature>
<accession>A0A3M6WXG4</accession>
<protein>
    <submittedName>
        <fullName evidence="2">Uncharacterized protein</fullName>
    </submittedName>
</protein>
<feature type="compositionally biased region" description="Basic and acidic residues" evidence="1">
    <location>
        <begin position="228"/>
        <end position="238"/>
    </location>
</feature>
<feature type="compositionally biased region" description="Pro residues" evidence="1">
    <location>
        <begin position="35"/>
        <end position="50"/>
    </location>
</feature>